<proteinExistence type="predicted"/>
<accession>A0ABW7ENH3</accession>
<evidence type="ECO:0000313" key="3">
    <source>
        <dbReference type="EMBL" id="MFG6413825.1"/>
    </source>
</evidence>
<keyword evidence="2" id="KW-0812">Transmembrane</keyword>
<evidence type="ECO:0008006" key="5">
    <source>
        <dbReference type="Google" id="ProtNLM"/>
    </source>
</evidence>
<keyword evidence="4" id="KW-1185">Reference proteome</keyword>
<evidence type="ECO:0000256" key="1">
    <source>
        <dbReference type="SAM" id="MobiDB-lite"/>
    </source>
</evidence>
<reference evidence="3 4" key="1">
    <citation type="submission" date="2024-09" db="EMBL/GenBank/DDBJ databases">
        <title>Novel species of the genus Pelomonas and Roseateles isolated from streams.</title>
        <authorList>
            <person name="Lu H."/>
        </authorList>
    </citation>
    <scope>NUCLEOTIDE SEQUENCE [LARGE SCALE GENOMIC DNA]</scope>
    <source>
        <strain evidence="3 4">DC23W</strain>
    </source>
</reference>
<organism evidence="3 4">
    <name type="scientific">Pelomonas dachongensis</name>
    <dbReference type="NCBI Taxonomy" id="3299029"/>
    <lineage>
        <taxon>Bacteria</taxon>
        <taxon>Pseudomonadati</taxon>
        <taxon>Pseudomonadota</taxon>
        <taxon>Betaproteobacteria</taxon>
        <taxon>Burkholderiales</taxon>
        <taxon>Sphaerotilaceae</taxon>
        <taxon>Roseateles</taxon>
    </lineage>
</organism>
<dbReference type="EMBL" id="JBIGHY010000002">
    <property type="protein sequence ID" value="MFG6413825.1"/>
    <property type="molecule type" value="Genomic_DNA"/>
</dbReference>
<keyword evidence="2" id="KW-0472">Membrane</keyword>
<name>A0ABW7ENH3_9BURK</name>
<comment type="caution">
    <text evidence="3">The sequence shown here is derived from an EMBL/GenBank/DDBJ whole genome shotgun (WGS) entry which is preliminary data.</text>
</comment>
<evidence type="ECO:0000313" key="4">
    <source>
        <dbReference type="Proteomes" id="UP001606300"/>
    </source>
</evidence>
<sequence>MTPARLALCGLVMALALAPFPLHLYVVAPELARHGHRGLAVLSLIGAVGWYTTWLHALPSFTPAQASQLVLKAEAATPDATDSGAPAYASPDGGPMGAWQPAAAGPSGGRA</sequence>
<feature type="transmembrane region" description="Helical" evidence="2">
    <location>
        <begin position="40"/>
        <end position="58"/>
    </location>
</feature>
<dbReference type="Proteomes" id="UP001606300">
    <property type="component" value="Unassembled WGS sequence"/>
</dbReference>
<gene>
    <name evidence="3" type="ORF">ACG02S_07915</name>
</gene>
<feature type="region of interest" description="Disordered" evidence="1">
    <location>
        <begin position="75"/>
        <end position="111"/>
    </location>
</feature>
<evidence type="ECO:0000256" key="2">
    <source>
        <dbReference type="SAM" id="Phobius"/>
    </source>
</evidence>
<keyword evidence="2" id="KW-1133">Transmembrane helix</keyword>
<dbReference type="RefSeq" id="WP_394469900.1">
    <property type="nucleotide sequence ID" value="NZ_JBIGHY010000002.1"/>
</dbReference>
<protein>
    <recommendedName>
        <fullName evidence="5">Superinfection immunity protein</fullName>
    </recommendedName>
</protein>